<keyword evidence="6" id="KW-1185">Reference proteome</keyword>
<comment type="similarity">
    <text evidence="1">Belongs to the 1-acyl-sn-glycerol-3-phosphate acyltransferase family.</text>
</comment>
<evidence type="ECO:0000256" key="2">
    <source>
        <dbReference type="ARBA" id="ARBA00022679"/>
    </source>
</evidence>
<dbReference type="InterPro" id="IPR002123">
    <property type="entry name" value="Plipid/glycerol_acylTrfase"/>
</dbReference>
<dbReference type="AlphaFoldDB" id="A0A642V434"/>
<dbReference type="CDD" id="cd07990">
    <property type="entry name" value="LPLAT_LCLAT1-like"/>
    <property type="match status" value="1"/>
</dbReference>
<gene>
    <name evidence="5" type="ORF">TRICI_003794</name>
</gene>
<evidence type="ECO:0000256" key="3">
    <source>
        <dbReference type="ARBA" id="ARBA00023315"/>
    </source>
</evidence>
<protein>
    <recommendedName>
        <fullName evidence="4">Phospholipid/glycerol acyltransferase domain-containing protein</fullName>
    </recommendedName>
</protein>
<name>A0A642V434_9ASCO</name>
<dbReference type="Proteomes" id="UP000761534">
    <property type="component" value="Unassembled WGS sequence"/>
</dbReference>
<dbReference type="SUPFAM" id="SSF69593">
    <property type="entry name" value="Glycerol-3-phosphate (1)-acyltransferase"/>
    <property type="match status" value="1"/>
</dbReference>
<dbReference type="GO" id="GO:0036149">
    <property type="term" value="P:phosphatidylinositol acyl-chain remodeling"/>
    <property type="evidence" value="ECO:0007669"/>
    <property type="project" value="TreeGrafter"/>
</dbReference>
<dbReference type="GO" id="GO:0016746">
    <property type="term" value="F:acyltransferase activity"/>
    <property type="evidence" value="ECO:0007669"/>
    <property type="project" value="UniProtKB-KW"/>
</dbReference>
<evidence type="ECO:0000313" key="5">
    <source>
        <dbReference type="EMBL" id="KAA8911507.1"/>
    </source>
</evidence>
<dbReference type="PANTHER" id="PTHR10983:SF16">
    <property type="entry name" value="LYSOCARDIOLIPIN ACYLTRANSFERASE 1"/>
    <property type="match status" value="1"/>
</dbReference>
<dbReference type="GO" id="GO:0005783">
    <property type="term" value="C:endoplasmic reticulum"/>
    <property type="evidence" value="ECO:0007669"/>
    <property type="project" value="TreeGrafter"/>
</dbReference>
<proteinExistence type="inferred from homology"/>
<dbReference type="OrthoDB" id="189226at2759"/>
<keyword evidence="2" id="KW-0808">Transferase</keyword>
<comment type="caution">
    <text evidence="5">The sequence shown here is derived from an EMBL/GenBank/DDBJ whole genome shotgun (WGS) entry which is preliminary data.</text>
</comment>
<keyword evidence="3" id="KW-0012">Acyltransferase</keyword>
<dbReference type="SMART" id="SM00563">
    <property type="entry name" value="PlsC"/>
    <property type="match status" value="1"/>
</dbReference>
<evidence type="ECO:0000259" key="4">
    <source>
        <dbReference type="SMART" id="SM00563"/>
    </source>
</evidence>
<dbReference type="EMBL" id="SWFS01000282">
    <property type="protein sequence ID" value="KAA8911507.1"/>
    <property type="molecule type" value="Genomic_DNA"/>
</dbReference>
<accession>A0A642V434</accession>
<evidence type="ECO:0000313" key="6">
    <source>
        <dbReference type="Proteomes" id="UP000761534"/>
    </source>
</evidence>
<dbReference type="Pfam" id="PF16076">
    <property type="entry name" value="Acyltransf_C"/>
    <property type="match status" value="1"/>
</dbReference>
<reference evidence="5" key="1">
    <citation type="journal article" date="2019" name="G3 (Bethesda)">
        <title>Genome Assemblies of Two Rare Opportunistic Yeast Pathogens: Diutina rugosa (syn. Candida rugosa) and Trichomonascus ciferrii (syn. Candida ciferrii).</title>
        <authorList>
            <person name="Mixao V."/>
            <person name="Saus E."/>
            <person name="Hansen A.P."/>
            <person name="Lass-Florl C."/>
            <person name="Gabaldon T."/>
        </authorList>
    </citation>
    <scope>NUCLEOTIDE SEQUENCE</scope>
    <source>
        <strain evidence="5">CBS 4856</strain>
    </source>
</reference>
<feature type="domain" description="Phospholipid/glycerol acyltransferase" evidence="4">
    <location>
        <begin position="42"/>
        <end position="165"/>
    </location>
</feature>
<organism evidence="5 6">
    <name type="scientific">Trichomonascus ciferrii</name>
    <dbReference type="NCBI Taxonomy" id="44093"/>
    <lineage>
        <taxon>Eukaryota</taxon>
        <taxon>Fungi</taxon>
        <taxon>Dikarya</taxon>
        <taxon>Ascomycota</taxon>
        <taxon>Saccharomycotina</taxon>
        <taxon>Dipodascomycetes</taxon>
        <taxon>Dipodascales</taxon>
        <taxon>Trichomonascaceae</taxon>
        <taxon>Trichomonascus</taxon>
        <taxon>Trichomonascus ciferrii complex</taxon>
    </lineage>
</organism>
<evidence type="ECO:0000256" key="1">
    <source>
        <dbReference type="ARBA" id="ARBA00008655"/>
    </source>
</evidence>
<dbReference type="Pfam" id="PF01553">
    <property type="entry name" value="Acyltransferase"/>
    <property type="match status" value="1"/>
</dbReference>
<dbReference type="VEuPathDB" id="FungiDB:TRICI_003794"/>
<sequence length="311" mass="36260">MLTAENQFFTPTLATMHGDKELDGVFRLNQDGTLRTEFGDRAVLMANHQLYSDWVYLWWVAFTNRLHGAIYIVLKASLKRLPIFGWGMQNYRFIFLSRKWQADEQVLKDGLGAIAREKQWPAWLLLFPEGTTMSKNGYDKTVAYAKKTDAVVPKHVLLPRAKGLRYSLQELAGSVDYLYDATIHYSGMQEGTYGEDYYTLRTMYLRGIYPDQINIYWRRYKVSDIPYNDEEAFEKWIQQRWYEKDELLDRMITTGSFLEPETPSNSTMAKVTVPVKLNTPFQLFQIFSVPLNVLLLGHLVWNHLLPLAGLR</sequence>
<dbReference type="InterPro" id="IPR032098">
    <property type="entry name" value="Acyltransf_C"/>
</dbReference>
<dbReference type="PANTHER" id="PTHR10983">
    <property type="entry name" value="1-ACYLGLYCEROL-3-PHOSPHATE ACYLTRANSFERASE-RELATED"/>
    <property type="match status" value="1"/>
</dbReference>